<evidence type="ECO:0000313" key="2">
    <source>
        <dbReference type="Proteomes" id="UP000014629"/>
    </source>
</evidence>
<sequence length="56" mass="5629">MFVVGLELTVIVLVAVVGKFCGTYAGARSQGLPSQDAGRLAALSRAPVRVRGAGAA</sequence>
<name>S3ZB91_9ACTN</name>
<protein>
    <submittedName>
        <fullName evidence="1">Uncharacterized protein</fullName>
    </submittedName>
</protein>
<dbReference type="PATRIC" id="fig|1286094.4.peg.5907"/>
<dbReference type="AlphaFoldDB" id="S3ZB91"/>
<accession>S3ZB91</accession>
<dbReference type="Proteomes" id="UP000014629">
    <property type="component" value="Unassembled WGS sequence"/>
</dbReference>
<organism evidence="1 2">
    <name type="scientific">Streptomyces aurantiacus JA 4570</name>
    <dbReference type="NCBI Taxonomy" id="1286094"/>
    <lineage>
        <taxon>Bacteria</taxon>
        <taxon>Bacillati</taxon>
        <taxon>Actinomycetota</taxon>
        <taxon>Actinomycetes</taxon>
        <taxon>Kitasatosporales</taxon>
        <taxon>Streptomycetaceae</taxon>
        <taxon>Streptomyces</taxon>
        <taxon>Streptomyces aurantiacus group</taxon>
    </lineage>
</organism>
<keyword evidence="2" id="KW-1185">Reference proteome</keyword>
<evidence type="ECO:0000313" key="1">
    <source>
        <dbReference type="EMBL" id="EPH40981.1"/>
    </source>
</evidence>
<comment type="caution">
    <text evidence="1">The sequence shown here is derived from an EMBL/GenBank/DDBJ whole genome shotgun (WGS) entry which is preliminary data.</text>
</comment>
<dbReference type="EMBL" id="AOPZ01000355">
    <property type="protein sequence ID" value="EPH40981.1"/>
    <property type="molecule type" value="Genomic_DNA"/>
</dbReference>
<gene>
    <name evidence="1" type="ORF">STRAU_5977</name>
</gene>
<proteinExistence type="predicted"/>
<reference evidence="1 2" key="1">
    <citation type="submission" date="2013-02" db="EMBL/GenBank/DDBJ databases">
        <title>Draft Genome Sequence of Streptomyces aurantiacus, Which Produces Setomimycin.</title>
        <authorList>
            <person name="Gruening B.A."/>
            <person name="Praeg A."/>
            <person name="Erxleben A."/>
            <person name="Guenther S."/>
            <person name="Mueller M."/>
        </authorList>
    </citation>
    <scope>NUCLEOTIDE SEQUENCE [LARGE SCALE GENOMIC DNA]</scope>
    <source>
        <strain evidence="1 2">JA 4570</strain>
    </source>
</reference>